<dbReference type="PANTHER" id="PTHR43273:SF8">
    <property type="entry name" value="RADICAL SAM DOMAIN PROTEIN"/>
    <property type="match status" value="1"/>
</dbReference>
<dbReference type="SUPFAM" id="SSF102114">
    <property type="entry name" value="Radical SAM enzymes"/>
    <property type="match status" value="1"/>
</dbReference>
<dbReference type="GO" id="GO:0016491">
    <property type="term" value="F:oxidoreductase activity"/>
    <property type="evidence" value="ECO:0007669"/>
    <property type="project" value="InterPro"/>
</dbReference>
<accession>A0A087ATE0</accession>
<dbReference type="OrthoDB" id="9782387at2"/>
<dbReference type="SFLD" id="SFLDS00029">
    <property type="entry name" value="Radical_SAM"/>
    <property type="match status" value="1"/>
</dbReference>
<evidence type="ECO:0000256" key="3">
    <source>
        <dbReference type="ARBA" id="ARBA00023004"/>
    </source>
</evidence>
<protein>
    <submittedName>
        <fullName evidence="7">Radical SAM domain-containing protein</fullName>
    </submittedName>
</protein>
<feature type="signal peptide" evidence="5">
    <location>
        <begin position="1"/>
        <end position="20"/>
    </location>
</feature>
<evidence type="ECO:0000256" key="1">
    <source>
        <dbReference type="ARBA" id="ARBA00022691"/>
    </source>
</evidence>
<dbReference type="CDD" id="cd01335">
    <property type="entry name" value="Radical_SAM"/>
    <property type="match status" value="1"/>
</dbReference>
<keyword evidence="2" id="KW-0479">Metal-binding</keyword>
<proteinExistence type="predicted"/>
<keyword evidence="5" id="KW-0732">Signal</keyword>
<dbReference type="InterPro" id="IPR007197">
    <property type="entry name" value="rSAM"/>
</dbReference>
<dbReference type="Proteomes" id="UP000029067">
    <property type="component" value="Unassembled WGS sequence"/>
</dbReference>
<dbReference type="GO" id="GO:0046872">
    <property type="term" value="F:metal ion binding"/>
    <property type="evidence" value="ECO:0007669"/>
    <property type="project" value="UniProtKB-KW"/>
</dbReference>
<comment type="caution">
    <text evidence="7">The sequence shown here is derived from an EMBL/GenBank/DDBJ whole genome shotgun (WGS) entry which is preliminary data.</text>
</comment>
<evidence type="ECO:0000313" key="8">
    <source>
        <dbReference type="Proteomes" id="UP000029067"/>
    </source>
</evidence>
<keyword evidence="8" id="KW-1185">Reference proteome</keyword>
<dbReference type="AlphaFoldDB" id="A0A087ATE0"/>
<reference evidence="7 8" key="1">
    <citation type="submission" date="2014-03" db="EMBL/GenBank/DDBJ databases">
        <title>Genomics of Bifidobacteria.</title>
        <authorList>
            <person name="Ventura M."/>
            <person name="Milani C."/>
            <person name="Lugli G.A."/>
        </authorList>
    </citation>
    <scope>NUCLEOTIDE SEQUENCE [LARGE SCALE GENOMIC DNA]</scope>
    <source>
        <strain evidence="7 8">LMG 10738</strain>
    </source>
</reference>
<dbReference type="eggNOG" id="COG0641">
    <property type="taxonomic scope" value="Bacteria"/>
</dbReference>
<dbReference type="Gene3D" id="3.20.20.70">
    <property type="entry name" value="Aldolase class I"/>
    <property type="match status" value="1"/>
</dbReference>
<dbReference type="InterPro" id="IPR058240">
    <property type="entry name" value="rSAM_sf"/>
</dbReference>
<dbReference type="GO" id="GO:0051536">
    <property type="term" value="F:iron-sulfur cluster binding"/>
    <property type="evidence" value="ECO:0007669"/>
    <property type="project" value="UniProtKB-KW"/>
</dbReference>
<keyword evidence="3" id="KW-0408">Iron</keyword>
<sequence>MLYFTLRPSLLLIPATDAQALLSTAFSPAQDNYDTYEEMGLLTSLTAQQELQQIIHQFKQGTPGTRIFALMPTSLCNMCCSYCGQNNCALRFSANTAASIQERIKVALSQPNLEAIETRWYGGEPLMAYHEILRLSHEIIPAARKHELKYRATMSTNGSLMTYKRLRCLYDEALLRSLVVTIDGYGNYHDTSRVMRSGRPTYEWITRDCPMLPVCGGSCPKRWHEGVGNCPAYARQLQLRLDLLAQSYGLERAD</sequence>
<keyword evidence="4" id="KW-0411">Iron-sulfur</keyword>
<evidence type="ECO:0000256" key="5">
    <source>
        <dbReference type="SAM" id="SignalP"/>
    </source>
</evidence>
<gene>
    <name evidence="7" type="ORF">BCUN_1356</name>
</gene>
<dbReference type="PANTHER" id="PTHR43273">
    <property type="entry name" value="ANAEROBIC SULFATASE-MATURATING ENZYME HOMOLOG ASLB-RELATED"/>
    <property type="match status" value="1"/>
</dbReference>
<name>A0A087ATE0_9BIFI</name>
<evidence type="ECO:0000313" key="7">
    <source>
        <dbReference type="EMBL" id="KFI62040.1"/>
    </source>
</evidence>
<dbReference type="Pfam" id="PF04055">
    <property type="entry name" value="Radical_SAM"/>
    <property type="match status" value="1"/>
</dbReference>
<dbReference type="InterPro" id="IPR013785">
    <property type="entry name" value="Aldolase_TIM"/>
</dbReference>
<evidence type="ECO:0000256" key="4">
    <source>
        <dbReference type="ARBA" id="ARBA00023014"/>
    </source>
</evidence>
<dbReference type="EMBL" id="JGYV01000011">
    <property type="protein sequence ID" value="KFI62040.1"/>
    <property type="molecule type" value="Genomic_DNA"/>
</dbReference>
<keyword evidence="1" id="KW-0949">S-adenosyl-L-methionine</keyword>
<evidence type="ECO:0000259" key="6">
    <source>
        <dbReference type="Pfam" id="PF04055"/>
    </source>
</evidence>
<dbReference type="InterPro" id="IPR023867">
    <property type="entry name" value="Sulphatase_maturase_rSAM"/>
</dbReference>
<dbReference type="UniPathway" id="UPA00782"/>
<organism evidence="7 8">
    <name type="scientific">Bifidobacterium cuniculi</name>
    <dbReference type="NCBI Taxonomy" id="1688"/>
    <lineage>
        <taxon>Bacteria</taxon>
        <taxon>Bacillati</taxon>
        <taxon>Actinomycetota</taxon>
        <taxon>Actinomycetes</taxon>
        <taxon>Bifidobacteriales</taxon>
        <taxon>Bifidobacteriaceae</taxon>
        <taxon>Bifidobacterium</taxon>
    </lineage>
</organism>
<feature type="domain" description="Radical SAM core" evidence="6">
    <location>
        <begin position="72"/>
        <end position="205"/>
    </location>
</feature>
<dbReference type="SFLD" id="SFLDG01067">
    <property type="entry name" value="SPASM/twitch_domain_containing"/>
    <property type="match status" value="1"/>
</dbReference>
<feature type="chain" id="PRO_5001818651" evidence="5">
    <location>
        <begin position="21"/>
        <end position="254"/>
    </location>
</feature>
<evidence type="ECO:0000256" key="2">
    <source>
        <dbReference type="ARBA" id="ARBA00022723"/>
    </source>
</evidence>